<dbReference type="EMBL" id="JBDXMI010000011">
    <property type="protein sequence ID" value="MEO9387130.1"/>
    <property type="molecule type" value="Genomic_DNA"/>
</dbReference>
<evidence type="ECO:0000313" key="2">
    <source>
        <dbReference type="Proteomes" id="UP001462502"/>
    </source>
</evidence>
<name>A0ABV0J2T2_9NEIS</name>
<reference evidence="1 2" key="1">
    <citation type="submission" date="2024-05" db="EMBL/GenBank/DDBJ databases">
        <authorList>
            <person name="De Oliveira J.P."/>
            <person name="Noriler S.A."/>
            <person name="De Oliveira A.G."/>
            <person name="Sipoli D.S."/>
        </authorList>
    </citation>
    <scope>NUCLEOTIDE SEQUENCE [LARGE SCALE GENOMIC DNA]</scope>
    <source>
        <strain evidence="1 2">LABIM192</strain>
    </source>
</reference>
<evidence type="ECO:0000313" key="1">
    <source>
        <dbReference type="EMBL" id="MEO9387130.1"/>
    </source>
</evidence>
<organism evidence="1 2">
    <name type="scientific">Chromobacterium phragmitis</name>
    <dbReference type="NCBI Taxonomy" id="2202141"/>
    <lineage>
        <taxon>Bacteria</taxon>
        <taxon>Pseudomonadati</taxon>
        <taxon>Pseudomonadota</taxon>
        <taxon>Betaproteobacteria</taxon>
        <taxon>Neisseriales</taxon>
        <taxon>Chromobacteriaceae</taxon>
        <taxon>Chromobacterium</taxon>
    </lineage>
</organism>
<dbReference type="Proteomes" id="UP001462502">
    <property type="component" value="Unassembled WGS sequence"/>
</dbReference>
<comment type="caution">
    <text evidence="1">The sequence shown here is derived from an EMBL/GenBank/DDBJ whole genome shotgun (WGS) entry which is preliminary data.</text>
</comment>
<gene>
    <name evidence="1" type="ORF">ABI908_23835</name>
</gene>
<sequence length="113" mass="12741">MTMTTLYTQALQHHTNSYRAVLAALDRQHHWFDRVDDVAADINRETPLQALASYHPTCGLFIRLGRPIQDTAQLGGVCQRHRLALVRQSAGRWLLAPTDGKDENLPAIQLILD</sequence>
<dbReference type="RefSeq" id="WP_347950191.1">
    <property type="nucleotide sequence ID" value="NZ_JBDXMI010000011.1"/>
</dbReference>
<accession>A0ABV0J2T2</accession>
<keyword evidence="2" id="KW-1185">Reference proteome</keyword>
<protein>
    <submittedName>
        <fullName evidence="1">Uncharacterized protein</fullName>
    </submittedName>
</protein>
<proteinExistence type="predicted"/>